<dbReference type="Proteomes" id="UP000177811">
    <property type="component" value="Unassembled WGS sequence"/>
</dbReference>
<keyword evidence="5 11" id="KW-0436">Ligase</keyword>
<dbReference type="InterPro" id="IPR009080">
    <property type="entry name" value="tRNAsynth_Ia_anticodon-bd"/>
</dbReference>
<dbReference type="InterPro" id="IPR008909">
    <property type="entry name" value="DALR_anticod-bd"/>
</dbReference>
<reference evidence="15 16" key="1">
    <citation type="journal article" date="2016" name="Nat. Commun.">
        <title>Thousands of microbial genomes shed light on interconnected biogeochemical processes in an aquifer system.</title>
        <authorList>
            <person name="Anantharaman K."/>
            <person name="Brown C.T."/>
            <person name="Hug L.A."/>
            <person name="Sharon I."/>
            <person name="Castelle C.J."/>
            <person name="Probst A.J."/>
            <person name="Thomas B.C."/>
            <person name="Singh A."/>
            <person name="Wilkins M.J."/>
            <person name="Karaoz U."/>
            <person name="Brodie E.L."/>
            <person name="Williams K.H."/>
            <person name="Hubbard S.S."/>
            <person name="Banfield J.F."/>
        </authorList>
    </citation>
    <scope>NUCLEOTIDE SEQUENCE [LARGE SCALE GENOMIC DNA]</scope>
</reference>
<dbReference type="InterPro" id="IPR005148">
    <property type="entry name" value="Arg-tRNA-synth_N"/>
</dbReference>
<comment type="caution">
    <text evidence="15">The sequence shown here is derived from an EMBL/GenBank/DDBJ whole genome shotgun (WGS) entry which is preliminary data.</text>
</comment>
<dbReference type="InterPro" id="IPR035684">
    <property type="entry name" value="ArgRS_core"/>
</dbReference>
<dbReference type="EMBL" id="MHQL01000048">
    <property type="protein sequence ID" value="OHA02028.1"/>
    <property type="molecule type" value="Genomic_DNA"/>
</dbReference>
<keyword evidence="7 11" id="KW-0067">ATP-binding</keyword>
<dbReference type="InterPro" id="IPR036695">
    <property type="entry name" value="Arg-tRNA-synth_N_sf"/>
</dbReference>
<keyword evidence="4 11" id="KW-0963">Cytoplasm</keyword>
<dbReference type="Gene3D" id="1.10.730.10">
    <property type="entry name" value="Isoleucyl-tRNA Synthetase, Domain 1"/>
    <property type="match status" value="1"/>
</dbReference>
<sequence length="572" mass="63274">MMRKEISKLLLGVVRKAYGGVKLPPFIVEVPENPEHGDYSTNAALVLSQVLKKSPHEIGTVLAGALRGAKDFSSVAVAGPGFINFTVADDVLAKKISDVLKKGKTWGNTRAGKGKKVIVEYFQLNIAKRPHIGHLRSAVIGDSLKRMFLLAGYHTISDTHVGDWGTQFGILLLAFKGSGMKTSDATLRADPFGVLEGLYIKENERITADPNRRELAKLEFAKLERGGKENRKIWKWMVDVSMENLEASSRRLGLLKFNEHMGESAYEKAMPGIVKMALEKHVAKQLSDGAIIADLSGEGLDEAVLVKSDGATTYLLRDLATILYRKNRHAFQKNIYLVDVRQSHHFRQVFSVAKKLGFDGVGESVHVEFGFMSLPEGNMSTRKGNAISLVAVLGEAHEKALAVIREKNPNVKHADDIAWSVGLGAIKYFDLSHNRRSDIVFRWEDALSFEGNTGPYLQYTHARLKSILRKAKMKKPKILKSISPDALEHRISVMLLRLPEAIGASLETYSPNILANYLSALAHLANEFYHSHPVMQEADAAKRAFRFALVDAVAATLERGLWCLGIDAPDEM</sequence>
<comment type="similarity">
    <text evidence="2 11 12">Belongs to the class-I aminoacyl-tRNA synthetase family.</text>
</comment>
<dbReference type="PANTHER" id="PTHR11956">
    <property type="entry name" value="ARGINYL-TRNA SYNTHETASE"/>
    <property type="match status" value="1"/>
</dbReference>
<dbReference type="FunFam" id="3.40.50.620:FF:000116">
    <property type="entry name" value="Arginine--tRNA ligase"/>
    <property type="match status" value="1"/>
</dbReference>
<dbReference type="PANTHER" id="PTHR11956:SF5">
    <property type="entry name" value="ARGININE--TRNA LIGASE, CYTOPLASMIC"/>
    <property type="match status" value="1"/>
</dbReference>
<dbReference type="AlphaFoldDB" id="A0A1G2KRG1"/>
<feature type="domain" description="DALR anticodon binding" evidence="13">
    <location>
        <begin position="457"/>
        <end position="572"/>
    </location>
</feature>
<feature type="domain" description="Arginyl tRNA synthetase N-terminal" evidence="14">
    <location>
        <begin position="4"/>
        <end position="87"/>
    </location>
</feature>
<keyword evidence="9 11" id="KW-0030">Aminoacyl-tRNA synthetase</keyword>
<evidence type="ECO:0000256" key="3">
    <source>
        <dbReference type="ARBA" id="ARBA00011245"/>
    </source>
</evidence>
<evidence type="ECO:0000259" key="13">
    <source>
        <dbReference type="SMART" id="SM00836"/>
    </source>
</evidence>
<dbReference type="Pfam" id="PF05746">
    <property type="entry name" value="DALR_1"/>
    <property type="match status" value="1"/>
</dbReference>
<evidence type="ECO:0000256" key="1">
    <source>
        <dbReference type="ARBA" id="ARBA00004496"/>
    </source>
</evidence>
<keyword evidence="6 11" id="KW-0547">Nucleotide-binding</keyword>
<dbReference type="GO" id="GO:0006420">
    <property type="term" value="P:arginyl-tRNA aminoacylation"/>
    <property type="evidence" value="ECO:0007669"/>
    <property type="project" value="UniProtKB-UniRule"/>
</dbReference>
<evidence type="ECO:0000256" key="2">
    <source>
        <dbReference type="ARBA" id="ARBA00005594"/>
    </source>
</evidence>
<evidence type="ECO:0000256" key="11">
    <source>
        <dbReference type="HAMAP-Rule" id="MF_00123"/>
    </source>
</evidence>
<evidence type="ECO:0000313" key="15">
    <source>
        <dbReference type="EMBL" id="OHA02028.1"/>
    </source>
</evidence>
<dbReference type="CDD" id="cd07956">
    <property type="entry name" value="Anticodon_Ia_Arg"/>
    <property type="match status" value="1"/>
</dbReference>
<dbReference type="InterPro" id="IPR001278">
    <property type="entry name" value="Arg-tRNA-ligase"/>
</dbReference>
<accession>A0A1G2KRG1</accession>
<dbReference type="FunFam" id="1.10.730.10:FF:000006">
    <property type="entry name" value="Arginyl-tRNA synthetase 2, mitochondrial"/>
    <property type="match status" value="1"/>
</dbReference>
<evidence type="ECO:0000259" key="14">
    <source>
        <dbReference type="SMART" id="SM01016"/>
    </source>
</evidence>
<dbReference type="InterPro" id="IPR014729">
    <property type="entry name" value="Rossmann-like_a/b/a_fold"/>
</dbReference>
<name>A0A1G2KRG1_9BACT</name>
<dbReference type="Pfam" id="PF03485">
    <property type="entry name" value="Arg_tRNA_synt_N"/>
    <property type="match status" value="1"/>
</dbReference>
<comment type="subunit">
    <text evidence="3 11">Monomer.</text>
</comment>
<dbReference type="EC" id="6.1.1.19" evidence="11"/>
<dbReference type="SUPFAM" id="SSF55190">
    <property type="entry name" value="Arginyl-tRNA synthetase (ArgRS), N-terminal 'additional' domain"/>
    <property type="match status" value="1"/>
</dbReference>
<evidence type="ECO:0000256" key="7">
    <source>
        <dbReference type="ARBA" id="ARBA00022840"/>
    </source>
</evidence>
<dbReference type="GO" id="GO:0004814">
    <property type="term" value="F:arginine-tRNA ligase activity"/>
    <property type="evidence" value="ECO:0007669"/>
    <property type="project" value="UniProtKB-UniRule"/>
</dbReference>
<dbReference type="GO" id="GO:0005524">
    <property type="term" value="F:ATP binding"/>
    <property type="evidence" value="ECO:0007669"/>
    <property type="project" value="UniProtKB-UniRule"/>
</dbReference>
<organism evidence="15 16">
    <name type="scientific">Candidatus Sungbacteria bacterium RIFCSPHIGHO2_02_FULL_51_29</name>
    <dbReference type="NCBI Taxonomy" id="1802273"/>
    <lineage>
        <taxon>Bacteria</taxon>
        <taxon>Candidatus Sungiibacteriota</taxon>
    </lineage>
</organism>
<keyword evidence="8 11" id="KW-0648">Protein biosynthesis</keyword>
<dbReference type="SUPFAM" id="SSF47323">
    <property type="entry name" value="Anticodon-binding domain of a subclass of class I aminoacyl-tRNA synthetases"/>
    <property type="match status" value="1"/>
</dbReference>
<gene>
    <name evidence="11" type="primary">argS</name>
    <name evidence="15" type="ORF">A3C16_05735</name>
</gene>
<dbReference type="HAMAP" id="MF_00123">
    <property type="entry name" value="Arg_tRNA_synth"/>
    <property type="match status" value="1"/>
</dbReference>
<evidence type="ECO:0000256" key="6">
    <source>
        <dbReference type="ARBA" id="ARBA00022741"/>
    </source>
</evidence>
<dbReference type="PRINTS" id="PR01038">
    <property type="entry name" value="TRNASYNTHARG"/>
</dbReference>
<dbReference type="SMART" id="SM01016">
    <property type="entry name" value="Arg_tRNA_synt_N"/>
    <property type="match status" value="1"/>
</dbReference>
<evidence type="ECO:0000256" key="9">
    <source>
        <dbReference type="ARBA" id="ARBA00023146"/>
    </source>
</evidence>
<dbReference type="Pfam" id="PF00750">
    <property type="entry name" value="tRNA-synt_1d"/>
    <property type="match status" value="1"/>
</dbReference>
<comment type="caution">
    <text evidence="11">Lacks conserved residue(s) required for the propagation of feature annotation.</text>
</comment>
<evidence type="ECO:0000256" key="4">
    <source>
        <dbReference type="ARBA" id="ARBA00022490"/>
    </source>
</evidence>
<dbReference type="Gene3D" id="3.40.50.620">
    <property type="entry name" value="HUPs"/>
    <property type="match status" value="1"/>
</dbReference>
<evidence type="ECO:0000256" key="10">
    <source>
        <dbReference type="ARBA" id="ARBA00049339"/>
    </source>
</evidence>
<dbReference type="NCBIfam" id="TIGR00456">
    <property type="entry name" value="argS"/>
    <property type="match status" value="1"/>
</dbReference>
<protein>
    <recommendedName>
        <fullName evidence="11">Arginine--tRNA ligase</fullName>
        <ecNumber evidence="11">6.1.1.19</ecNumber>
    </recommendedName>
    <alternativeName>
        <fullName evidence="11">Arginyl-tRNA synthetase</fullName>
        <shortName evidence="11">ArgRS</shortName>
    </alternativeName>
</protein>
<evidence type="ECO:0000256" key="12">
    <source>
        <dbReference type="RuleBase" id="RU363038"/>
    </source>
</evidence>
<evidence type="ECO:0000313" key="16">
    <source>
        <dbReference type="Proteomes" id="UP000177811"/>
    </source>
</evidence>
<dbReference type="GO" id="GO:0005737">
    <property type="term" value="C:cytoplasm"/>
    <property type="evidence" value="ECO:0007669"/>
    <property type="project" value="UniProtKB-SubCell"/>
</dbReference>
<proteinExistence type="inferred from homology"/>
<comment type="subcellular location">
    <subcellularLocation>
        <location evidence="1 11">Cytoplasm</location>
    </subcellularLocation>
</comment>
<dbReference type="Gene3D" id="3.30.1360.70">
    <property type="entry name" value="Arginyl tRNA synthetase N-terminal domain"/>
    <property type="match status" value="1"/>
</dbReference>
<dbReference type="SUPFAM" id="SSF52374">
    <property type="entry name" value="Nucleotidylyl transferase"/>
    <property type="match status" value="1"/>
</dbReference>
<evidence type="ECO:0000256" key="8">
    <source>
        <dbReference type="ARBA" id="ARBA00022917"/>
    </source>
</evidence>
<evidence type="ECO:0000256" key="5">
    <source>
        <dbReference type="ARBA" id="ARBA00022598"/>
    </source>
</evidence>
<dbReference type="SMART" id="SM00836">
    <property type="entry name" value="DALR_1"/>
    <property type="match status" value="1"/>
</dbReference>
<comment type="catalytic activity">
    <reaction evidence="10 11">
        <text>tRNA(Arg) + L-arginine + ATP = L-arginyl-tRNA(Arg) + AMP + diphosphate</text>
        <dbReference type="Rhea" id="RHEA:20301"/>
        <dbReference type="Rhea" id="RHEA-COMP:9658"/>
        <dbReference type="Rhea" id="RHEA-COMP:9673"/>
        <dbReference type="ChEBI" id="CHEBI:30616"/>
        <dbReference type="ChEBI" id="CHEBI:32682"/>
        <dbReference type="ChEBI" id="CHEBI:33019"/>
        <dbReference type="ChEBI" id="CHEBI:78442"/>
        <dbReference type="ChEBI" id="CHEBI:78513"/>
        <dbReference type="ChEBI" id="CHEBI:456215"/>
        <dbReference type="EC" id="6.1.1.19"/>
    </reaction>
</comment>